<comment type="caution">
    <text evidence="3">The sequence shown here is derived from an EMBL/GenBank/DDBJ whole genome shotgun (WGS) entry which is preliminary data.</text>
</comment>
<evidence type="ECO:0000256" key="1">
    <source>
        <dbReference type="SAM" id="MobiDB-lite"/>
    </source>
</evidence>
<protein>
    <submittedName>
        <fullName evidence="3">Auxin-induced protein 10A5-like</fullName>
    </submittedName>
</protein>
<dbReference type="Pfam" id="PF04194">
    <property type="entry name" value="PDCD2_C"/>
    <property type="match status" value="1"/>
</dbReference>
<dbReference type="PANTHER" id="PTHR12298">
    <property type="entry name" value="PCDC2 PROGRAMMED CELL DEATH PROTEIN 2 -RELATED"/>
    <property type="match status" value="1"/>
</dbReference>
<dbReference type="GO" id="GO:0005737">
    <property type="term" value="C:cytoplasm"/>
    <property type="evidence" value="ECO:0007669"/>
    <property type="project" value="InterPro"/>
</dbReference>
<reference evidence="3" key="1">
    <citation type="submission" date="2019-09" db="EMBL/GenBank/DDBJ databases">
        <title>Draft genome information of white flower Hibiscus syriacus.</title>
        <authorList>
            <person name="Kim Y.-M."/>
        </authorList>
    </citation>
    <scope>NUCLEOTIDE SEQUENCE [LARGE SCALE GENOMIC DNA]</scope>
    <source>
        <strain evidence="3">YM2019G1</strain>
    </source>
</reference>
<dbReference type="PANTHER" id="PTHR12298:SF4">
    <property type="entry name" value="PROGRAMMED CELL DEATH PROTEIN 2"/>
    <property type="match status" value="1"/>
</dbReference>
<evidence type="ECO:0000313" key="3">
    <source>
        <dbReference type="EMBL" id="KAE8695248.1"/>
    </source>
</evidence>
<keyword evidence="4" id="KW-1185">Reference proteome</keyword>
<feature type="domain" description="Programmed cell death protein 2 C-terminal" evidence="2">
    <location>
        <begin position="74"/>
        <end position="175"/>
    </location>
</feature>
<dbReference type="InterPro" id="IPR007320">
    <property type="entry name" value="PDCD2_C"/>
</dbReference>
<accession>A0A6A2ZTK0</accession>
<dbReference type="EMBL" id="VEPZ02001092">
    <property type="protein sequence ID" value="KAE8695248.1"/>
    <property type="molecule type" value="Genomic_DNA"/>
</dbReference>
<evidence type="ECO:0000259" key="2">
    <source>
        <dbReference type="Pfam" id="PF04194"/>
    </source>
</evidence>
<sequence length="190" mass="21824">MAVMVELHKLKPKRAIASKSLWTEYEIQNEHESEFDTEMSGDEGHVNNSLIPRDRDDDTMKSLMDNFEGDGDKKSWASFQQRIAKAPEQVLRYSRSAGSKPLWPILGGRLSNADIPLRNYCGGRLCFEFQILPQLLYYFDVKNDADSLDWATIAVYTYETSCEGVGYKHEFAWVQLSTSTNCPSYCVFYF</sequence>
<name>A0A6A2ZTK0_HIBSY</name>
<gene>
    <name evidence="3" type="ORF">F3Y22_tig00110729pilonHSYRG00158</name>
</gene>
<proteinExistence type="predicted"/>
<evidence type="ECO:0000313" key="4">
    <source>
        <dbReference type="Proteomes" id="UP000436088"/>
    </source>
</evidence>
<feature type="region of interest" description="Disordered" evidence="1">
    <location>
        <begin position="33"/>
        <end position="55"/>
    </location>
</feature>
<dbReference type="AlphaFoldDB" id="A0A6A2ZTK0"/>
<dbReference type="Proteomes" id="UP000436088">
    <property type="component" value="Unassembled WGS sequence"/>
</dbReference>
<organism evidence="3 4">
    <name type="scientific">Hibiscus syriacus</name>
    <name type="common">Rose of Sharon</name>
    <dbReference type="NCBI Taxonomy" id="106335"/>
    <lineage>
        <taxon>Eukaryota</taxon>
        <taxon>Viridiplantae</taxon>
        <taxon>Streptophyta</taxon>
        <taxon>Embryophyta</taxon>
        <taxon>Tracheophyta</taxon>
        <taxon>Spermatophyta</taxon>
        <taxon>Magnoliopsida</taxon>
        <taxon>eudicotyledons</taxon>
        <taxon>Gunneridae</taxon>
        <taxon>Pentapetalae</taxon>
        <taxon>rosids</taxon>
        <taxon>malvids</taxon>
        <taxon>Malvales</taxon>
        <taxon>Malvaceae</taxon>
        <taxon>Malvoideae</taxon>
        <taxon>Hibiscus</taxon>
    </lineage>
</organism>